<dbReference type="GO" id="GO:0005980">
    <property type="term" value="P:glycogen catabolic process"/>
    <property type="evidence" value="ECO:0007669"/>
    <property type="project" value="InterPro"/>
</dbReference>
<dbReference type="GO" id="GO:0004134">
    <property type="term" value="F:4-alpha-glucanotransferase activity"/>
    <property type="evidence" value="ECO:0007669"/>
    <property type="project" value="InterPro"/>
</dbReference>
<name>A0A644TJ75_9ZZZZ</name>
<dbReference type="InterPro" id="IPR032790">
    <property type="entry name" value="GDE_C"/>
</dbReference>
<dbReference type="EMBL" id="VSSQ01000033">
    <property type="protein sequence ID" value="MPL66739.1"/>
    <property type="molecule type" value="Genomic_DNA"/>
</dbReference>
<dbReference type="PANTHER" id="PTHR10569:SF2">
    <property type="entry name" value="GLYCOGEN DEBRANCHING ENZYME"/>
    <property type="match status" value="1"/>
</dbReference>
<accession>A0A644TJ75</accession>
<protein>
    <recommendedName>
        <fullName evidence="4">Amylo-alpha-1,6-glucosidase</fullName>
    </recommendedName>
</protein>
<comment type="caution">
    <text evidence="3">The sequence shown here is derived from an EMBL/GenBank/DDBJ whole genome shotgun (WGS) entry which is preliminary data.</text>
</comment>
<organism evidence="3">
    <name type="scientific">bioreactor metagenome</name>
    <dbReference type="NCBI Taxonomy" id="1076179"/>
    <lineage>
        <taxon>unclassified sequences</taxon>
        <taxon>metagenomes</taxon>
        <taxon>ecological metagenomes</taxon>
    </lineage>
</organism>
<feature type="domain" description="Glycogen debranching enzyme bacterial and archaeal type N-terminal" evidence="2">
    <location>
        <begin position="20"/>
        <end position="239"/>
    </location>
</feature>
<gene>
    <name evidence="3" type="ORF">SDC9_12427</name>
</gene>
<evidence type="ECO:0008006" key="4">
    <source>
        <dbReference type="Google" id="ProtNLM"/>
    </source>
</evidence>
<dbReference type="GO" id="GO:0004135">
    <property type="term" value="F:amylo-alpha-1,6-glucosidase activity"/>
    <property type="evidence" value="ECO:0007669"/>
    <property type="project" value="InterPro"/>
</dbReference>
<evidence type="ECO:0000313" key="3">
    <source>
        <dbReference type="EMBL" id="MPL66739.1"/>
    </source>
</evidence>
<dbReference type="InterPro" id="IPR024742">
    <property type="entry name" value="Glycogen_debranch_N"/>
</dbReference>
<dbReference type="InterPro" id="IPR010401">
    <property type="entry name" value="AGL/Gdb1"/>
</dbReference>
<dbReference type="Pfam" id="PF12439">
    <property type="entry name" value="GDE_N"/>
    <property type="match status" value="1"/>
</dbReference>
<feature type="domain" description="Glycogen debranching enzyme C-terminal" evidence="1">
    <location>
        <begin position="285"/>
        <end position="639"/>
    </location>
</feature>
<evidence type="ECO:0000259" key="1">
    <source>
        <dbReference type="Pfam" id="PF06202"/>
    </source>
</evidence>
<dbReference type="SUPFAM" id="SSF48208">
    <property type="entry name" value="Six-hairpin glycosidases"/>
    <property type="match status" value="1"/>
</dbReference>
<dbReference type="InterPro" id="IPR008928">
    <property type="entry name" value="6-hairpin_glycosidase_sf"/>
</dbReference>
<reference evidence="3" key="1">
    <citation type="submission" date="2019-08" db="EMBL/GenBank/DDBJ databases">
        <authorList>
            <person name="Kucharzyk K."/>
            <person name="Murdoch R.W."/>
            <person name="Higgins S."/>
            <person name="Loffler F."/>
        </authorList>
    </citation>
    <scope>NUCLEOTIDE SEQUENCE</scope>
</reference>
<dbReference type="PANTHER" id="PTHR10569">
    <property type="entry name" value="GLYCOGEN DEBRANCHING ENZYME"/>
    <property type="match status" value="1"/>
</dbReference>
<evidence type="ECO:0000259" key="2">
    <source>
        <dbReference type="Pfam" id="PF12439"/>
    </source>
</evidence>
<dbReference type="Gene3D" id="1.50.10.10">
    <property type="match status" value="1"/>
</dbReference>
<proteinExistence type="predicted"/>
<dbReference type="Pfam" id="PF06202">
    <property type="entry name" value="GDE_C"/>
    <property type="match status" value="1"/>
</dbReference>
<dbReference type="AlphaFoldDB" id="A0A644TJ75"/>
<sequence>MGNIVFDKDELVHLGYSLEREMLRTSRSGAFACTTLCFCNTRKYHGLLIAPQPQIDNEYHVLLSSFDETIIQYDVPFHLALHRYPNEIYSPKGHKYLINYEISKTAKHTFSVADIKLSKEVLLIHNQDRLVIKYMVEESDKPFKIQFNPLLAFRQRHKLSKANSLVNMDYDKVNNGAAFQLYPEYKPLFIQFSKDDVQYNHSPDWYYNFEYIKEAERGYECNEDLFMPGCFETTLKKGDVLFVTASTQEMDAKEIKNLYSSELRVREEISSYEAELRRAAKMFFVEKDDKVEVIAGYPWFGRWGRDTFISLPGLCIGLNDMKLFKKAIDTLIGDMSQGLFPNIGSGEQIAYNSVDAPMWFFWAMQQYSDYTGKKKQIWKEYKEVMQSILCSYRDGTNHNIRMLDNCLIWAGEDGKALTWMDAVVDGVPVTQRKGMCVEINALWYNAIMFSLELAKDAKDKDFIRDWEEIAERIPTEFKATFWDKNYGWLADYVDGYYKDFTVRPNMVIATSLKYSCLSPKICQLILDRVEKELFTPFGLRTLSPTHKDYHDVYYGNQEQRDRAYHQGTAWTWLLGHFVEGYLKIYGDCALEIAERIYEGFRLHIKDYGVGGIAEIFDGNPPHSSKGSISQAWSVAEVIRIKYMIGKYKQEKEGEKV</sequence>
<dbReference type="InterPro" id="IPR012341">
    <property type="entry name" value="6hp_glycosidase-like_sf"/>
</dbReference>